<evidence type="ECO:0000256" key="3">
    <source>
        <dbReference type="ARBA" id="ARBA00022840"/>
    </source>
</evidence>
<reference evidence="5 6" key="1">
    <citation type="submission" date="2019-05" db="EMBL/GenBank/DDBJ databases">
        <authorList>
            <consortium name="Pathogen Informatics"/>
        </authorList>
    </citation>
    <scope>NUCLEOTIDE SEQUENCE [LARGE SCALE GENOMIC DNA]</scope>
    <source>
        <strain evidence="5 6">NCTC503</strain>
    </source>
</reference>
<dbReference type="CDD" id="cd03230">
    <property type="entry name" value="ABC_DR_subfamily_A"/>
    <property type="match status" value="1"/>
</dbReference>
<dbReference type="SMART" id="SM00382">
    <property type="entry name" value="AAA"/>
    <property type="match status" value="1"/>
</dbReference>
<keyword evidence="6" id="KW-1185">Reference proteome</keyword>
<dbReference type="InterPro" id="IPR027417">
    <property type="entry name" value="P-loop_NTPase"/>
</dbReference>
<name>A0A4U9R2E5_HATHI</name>
<dbReference type="PROSITE" id="PS00211">
    <property type="entry name" value="ABC_TRANSPORTER_1"/>
    <property type="match status" value="1"/>
</dbReference>
<dbReference type="InterPro" id="IPR003593">
    <property type="entry name" value="AAA+_ATPase"/>
</dbReference>
<dbReference type="Pfam" id="PF00005">
    <property type="entry name" value="ABC_tran"/>
    <property type="match status" value="1"/>
</dbReference>
<keyword evidence="1" id="KW-0813">Transport</keyword>
<dbReference type="InterPro" id="IPR051782">
    <property type="entry name" value="ABC_Transporter_VariousFunc"/>
</dbReference>
<protein>
    <submittedName>
        <fullName evidence="5">ABC transporter ATP-binding protein</fullName>
        <ecNumber evidence="5">3.6.3.-</ecNumber>
    </submittedName>
</protein>
<dbReference type="EC" id="3.6.3.-" evidence="5"/>
<keyword evidence="3 5" id="KW-0067">ATP-binding</keyword>
<gene>
    <name evidence="5" type="primary">drrA_1</name>
    <name evidence="5" type="ORF">NCTC503_00247</name>
</gene>
<dbReference type="Proteomes" id="UP000308489">
    <property type="component" value="Chromosome 1"/>
</dbReference>
<dbReference type="Gene3D" id="3.40.50.300">
    <property type="entry name" value="P-loop containing nucleotide triphosphate hydrolases"/>
    <property type="match status" value="1"/>
</dbReference>
<feature type="domain" description="ABC transporter" evidence="4">
    <location>
        <begin position="4"/>
        <end position="232"/>
    </location>
</feature>
<dbReference type="AlphaFoldDB" id="A0A4U9R2E5"/>
<dbReference type="PANTHER" id="PTHR42939:SF3">
    <property type="entry name" value="ABC TRANSPORTER ATP-BINDING COMPONENT"/>
    <property type="match status" value="1"/>
</dbReference>
<dbReference type="GO" id="GO:0016887">
    <property type="term" value="F:ATP hydrolysis activity"/>
    <property type="evidence" value="ECO:0007669"/>
    <property type="project" value="InterPro"/>
</dbReference>
<sequence length="289" mass="33454">MNDNRIIDINNLCKSYKNFSLDNISFSLDKGYVMGFIGANGAGKSTTIKLMMNIIKKDSGSIKLFGMDNLENEIEIKNRIGFVYDENFYFEDFTIQKMKDLIAPFYSKWDDEAFIRYTKDFDLDPEKKIRKLSKGMKTKFSLAMALSHNADLIIMDEPTAGLDPVFRREMLDILHYIMEDENKGIFFSTHITSDLDKIADYITFIDSGKIIFSKSKEEIDDTYYIIRGAKQLIDEHIKEILIGYKENSFGFEGLTKNSQIVREFLGDKVILEKASLEDIMIGYKRHKGR</sequence>
<dbReference type="EMBL" id="LR590481">
    <property type="protein sequence ID" value="VTQ82830.1"/>
    <property type="molecule type" value="Genomic_DNA"/>
</dbReference>
<dbReference type="KEGG" id="hhw:NCTC503_00247"/>
<dbReference type="InterPro" id="IPR003439">
    <property type="entry name" value="ABC_transporter-like_ATP-bd"/>
</dbReference>
<dbReference type="PANTHER" id="PTHR42939">
    <property type="entry name" value="ABC TRANSPORTER ATP-BINDING PROTEIN ALBC-RELATED"/>
    <property type="match status" value="1"/>
</dbReference>
<evidence type="ECO:0000313" key="5">
    <source>
        <dbReference type="EMBL" id="VTQ82830.1"/>
    </source>
</evidence>
<dbReference type="RefSeq" id="WP_243117918.1">
    <property type="nucleotide sequence ID" value="NZ_CBCRUQ010000010.1"/>
</dbReference>
<accession>A0A4U9R2E5</accession>
<dbReference type="SUPFAM" id="SSF52540">
    <property type="entry name" value="P-loop containing nucleoside triphosphate hydrolases"/>
    <property type="match status" value="1"/>
</dbReference>
<evidence type="ECO:0000259" key="4">
    <source>
        <dbReference type="PROSITE" id="PS50893"/>
    </source>
</evidence>
<keyword evidence="2" id="KW-0547">Nucleotide-binding</keyword>
<evidence type="ECO:0000256" key="2">
    <source>
        <dbReference type="ARBA" id="ARBA00022741"/>
    </source>
</evidence>
<dbReference type="PROSITE" id="PS50893">
    <property type="entry name" value="ABC_TRANSPORTER_2"/>
    <property type="match status" value="1"/>
</dbReference>
<keyword evidence="5" id="KW-0378">Hydrolase</keyword>
<dbReference type="InterPro" id="IPR017871">
    <property type="entry name" value="ABC_transporter-like_CS"/>
</dbReference>
<proteinExistence type="predicted"/>
<evidence type="ECO:0000313" key="6">
    <source>
        <dbReference type="Proteomes" id="UP000308489"/>
    </source>
</evidence>
<organism evidence="5 6">
    <name type="scientific">Hathewaya histolytica</name>
    <name type="common">Clostridium histolyticum</name>
    <dbReference type="NCBI Taxonomy" id="1498"/>
    <lineage>
        <taxon>Bacteria</taxon>
        <taxon>Bacillati</taxon>
        <taxon>Bacillota</taxon>
        <taxon>Clostridia</taxon>
        <taxon>Eubacteriales</taxon>
        <taxon>Clostridiaceae</taxon>
        <taxon>Hathewaya</taxon>
    </lineage>
</organism>
<dbReference type="GO" id="GO:0005524">
    <property type="term" value="F:ATP binding"/>
    <property type="evidence" value="ECO:0007669"/>
    <property type="project" value="UniProtKB-KW"/>
</dbReference>
<evidence type="ECO:0000256" key="1">
    <source>
        <dbReference type="ARBA" id="ARBA00022448"/>
    </source>
</evidence>